<gene>
    <name evidence="5" type="ORF">JD292_11705</name>
</gene>
<accession>A0A934QFN8</accession>
<dbReference type="EMBL" id="JAEHOI010000011">
    <property type="protein sequence ID" value="MBK0422737.1"/>
    <property type="molecule type" value="Genomic_DNA"/>
</dbReference>
<dbReference type="PANTHER" id="PTHR43537">
    <property type="entry name" value="TRANSCRIPTIONAL REGULATOR, GNTR FAMILY"/>
    <property type="match status" value="1"/>
</dbReference>
<proteinExistence type="predicted"/>
<sequence length="249" mass="27194">MTLAFTSGSAPTDRRPLSEQVADSIMARILEENLNPGDRLPTEPELIDIFGVSRTVVREAGRTLVARGVVSIRPRIGMQVAEFDQNNLSRQVALMLRLGGGDFTQLMEMRRALEPDMAAYAAVRRSEEDVAKLEALVDRIRPDSELGPDQLSGLVAADLDFHAVIARATGNPFFSHLTLPFNEILTATYLQSPGYAPERAKTHEEHAQITCAIAAGDELRARNLALTHINRVTAAAELLTKHITFPGAS</sequence>
<dbReference type="InterPro" id="IPR036390">
    <property type="entry name" value="WH_DNA-bd_sf"/>
</dbReference>
<dbReference type="Pfam" id="PF00392">
    <property type="entry name" value="GntR"/>
    <property type="match status" value="1"/>
</dbReference>
<dbReference type="Proteomes" id="UP000618733">
    <property type="component" value="Unassembled WGS sequence"/>
</dbReference>
<comment type="caution">
    <text evidence="5">The sequence shown here is derived from an EMBL/GenBank/DDBJ whole genome shotgun (WGS) entry which is preliminary data.</text>
</comment>
<keyword evidence="6" id="KW-1185">Reference proteome</keyword>
<keyword evidence="2" id="KW-0238">DNA-binding</keyword>
<feature type="domain" description="HTH gntR-type" evidence="4">
    <location>
        <begin position="15"/>
        <end position="83"/>
    </location>
</feature>
<evidence type="ECO:0000313" key="6">
    <source>
        <dbReference type="Proteomes" id="UP000618733"/>
    </source>
</evidence>
<dbReference type="Pfam" id="PF07729">
    <property type="entry name" value="FCD"/>
    <property type="match status" value="1"/>
</dbReference>
<reference evidence="5" key="1">
    <citation type="submission" date="2020-12" db="EMBL/GenBank/DDBJ databases">
        <title>Leucobacter sp. CAS2, isolated from Chromium sludge.</title>
        <authorList>
            <person name="Xu Z."/>
        </authorList>
    </citation>
    <scope>NUCLEOTIDE SEQUENCE</scope>
    <source>
        <strain evidence="5">CSA2</strain>
    </source>
</reference>
<dbReference type="PROSITE" id="PS50949">
    <property type="entry name" value="HTH_GNTR"/>
    <property type="match status" value="1"/>
</dbReference>
<evidence type="ECO:0000313" key="5">
    <source>
        <dbReference type="EMBL" id="MBK0422737.1"/>
    </source>
</evidence>
<dbReference type="GO" id="GO:0003677">
    <property type="term" value="F:DNA binding"/>
    <property type="evidence" value="ECO:0007669"/>
    <property type="project" value="UniProtKB-KW"/>
</dbReference>
<keyword evidence="1" id="KW-0805">Transcription regulation</keyword>
<dbReference type="SUPFAM" id="SSF48008">
    <property type="entry name" value="GntR ligand-binding domain-like"/>
    <property type="match status" value="1"/>
</dbReference>
<dbReference type="PANTHER" id="PTHR43537:SF44">
    <property type="entry name" value="GNTR FAMILY REGULATORY PROTEIN"/>
    <property type="match status" value="1"/>
</dbReference>
<dbReference type="InterPro" id="IPR000524">
    <property type="entry name" value="Tscrpt_reg_HTH_GntR"/>
</dbReference>
<name>A0A934QFN8_9MICO</name>
<dbReference type="SMART" id="SM00345">
    <property type="entry name" value="HTH_GNTR"/>
    <property type="match status" value="1"/>
</dbReference>
<dbReference type="SUPFAM" id="SSF46785">
    <property type="entry name" value="Winged helix' DNA-binding domain"/>
    <property type="match status" value="1"/>
</dbReference>
<organism evidence="5 6">
    <name type="scientific">Leucobacter edaphi</name>
    <dbReference type="NCBI Taxonomy" id="2796472"/>
    <lineage>
        <taxon>Bacteria</taxon>
        <taxon>Bacillati</taxon>
        <taxon>Actinomycetota</taxon>
        <taxon>Actinomycetes</taxon>
        <taxon>Micrococcales</taxon>
        <taxon>Microbacteriaceae</taxon>
        <taxon>Leucobacter</taxon>
    </lineage>
</organism>
<dbReference type="PRINTS" id="PR00035">
    <property type="entry name" value="HTHGNTR"/>
</dbReference>
<evidence type="ECO:0000259" key="4">
    <source>
        <dbReference type="PROSITE" id="PS50949"/>
    </source>
</evidence>
<dbReference type="InterPro" id="IPR036388">
    <property type="entry name" value="WH-like_DNA-bd_sf"/>
</dbReference>
<evidence type="ECO:0000256" key="3">
    <source>
        <dbReference type="ARBA" id="ARBA00023163"/>
    </source>
</evidence>
<dbReference type="InterPro" id="IPR008920">
    <property type="entry name" value="TF_FadR/GntR_C"/>
</dbReference>
<keyword evidence="3" id="KW-0804">Transcription</keyword>
<dbReference type="Gene3D" id="1.20.120.530">
    <property type="entry name" value="GntR ligand-binding domain-like"/>
    <property type="match status" value="1"/>
</dbReference>
<dbReference type="GO" id="GO:0003700">
    <property type="term" value="F:DNA-binding transcription factor activity"/>
    <property type="evidence" value="ECO:0007669"/>
    <property type="project" value="InterPro"/>
</dbReference>
<evidence type="ECO:0000256" key="1">
    <source>
        <dbReference type="ARBA" id="ARBA00023015"/>
    </source>
</evidence>
<evidence type="ECO:0000256" key="2">
    <source>
        <dbReference type="ARBA" id="ARBA00023125"/>
    </source>
</evidence>
<dbReference type="RefSeq" id="WP_200132925.1">
    <property type="nucleotide sequence ID" value="NZ_JAEHOI010000011.1"/>
</dbReference>
<dbReference type="SMART" id="SM00895">
    <property type="entry name" value="FCD"/>
    <property type="match status" value="1"/>
</dbReference>
<protein>
    <submittedName>
        <fullName evidence="5">FadR family transcriptional regulator</fullName>
    </submittedName>
</protein>
<dbReference type="Gene3D" id="1.10.10.10">
    <property type="entry name" value="Winged helix-like DNA-binding domain superfamily/Winged helix DNA-binding domain"/>
    <property type="match status" value="1"/>
</dbReference>
<dbReference type="InterPro" id="IPR011711">
    <property type="entry name" value="GntR_C"/>
</dbReference>
<dbReference type="CDD" id="cd07377">
    <property type="entry name" value="WHTH_GntR"/>
    <property type="match status" value="1"/>
</dbReference>
<dbReference type="AlphaFoldDB" id="A0A934QFN8"/>